<dbReference type="SMART" id="SM00533">
    <property type="entry name" value="MUTSd"/>
    <property type="match status" value="1"/>
</dbReference>
<dbReference type="InterPro" id="IPR007861">
    <property type="entry name" value="DNA_mismatch_repair_MutS_clamp"/>
</dbReference>
<feature type="compositionally biased region" description="Basic and acidic residues" evidence="6">
    <location>
        <begin position="1025"/>
        <end position="1038"/>
    </location>
</feature>
<sequence length="1050" mass="118479">MSWAYCHCSSDLRVRTFLLVTCRRNGKSRLPQRSTRQVANLILYHHSSHLLSSTHTSSHPTMAESRSRQSTSYSSYSTSHERTTSQYPTTSYNTGQQRTSKTNTTSYNRSASNRIHELLGYNDTTTESRTGARSGSRPATARPRTGVSTLGVENQEIICAVSESRGIAPTVGIAFVNLDTGEAVLSQFSDSQTYVKLVHKLMVFNPSNICIVATASNPKSKLFSIIEEHLEDIGCLLTLLDRKYWAETAGLEYIQQLGFPEDIEAIKTAVTGNYFAVCSFAAALKYTELGMLKTFPYHSLRIKYEPPEGSMMIDLMTIKSLELVQNLCNPKSKDCLFGLLNETLTPMGMRLLRSNLLQPLTNQETLNKRYDAVEELSTKEEMFFAVRAALKSFLDVDRILTQLIIIPKEPNLHDTEQSINNVIMLKHFIAHVRPMWEALTGCRCEIIAEIQRICAPENVETVVGLISDTINEDTMYANQALDLQNQRTYSVKSGVNGLLDVARQTYKEATTDTLQHMDDMSQEHNLPFQTKFDNSRAFFFRLREHELEDRALPAVFINVFRKKDVIECQTLELVQRNQRVRDAHSEVMLMSDRLIKELIANVREHMSGLFKICECVAMLDMLAAFAQLVTSQDYSRPAMSKTLAIRAGRHPIREKIHKAKFIPNDVYATQQARFQVITGCNMSGKSTYIRTVALMTVMAQIGSFVPAQYAAFPITRQLFARVSMDDSIEANVSTFAAEMRETAFILKNIDRNSMAIVDELGRGTSTRDGLAIAIAIAEALVESRALVWFATHFRDLSNILSERNGVVNLHLSVKMSPNRMEMLYKVASGTVKEEHYGLQLAKILPFPSEVIEHAELVSHTIEAQVKKRKEHSIGVVHARRRKLLLNLEEHLQQARDGTMSDENLKKWLEDLQMAFVNRMAALEEEEKRIVNGDYDEDEMTVVEEAESEEHDNVDDGDETTQDATTTMSGQHAGDENMSNYTLHQDPDADKENQPPTTVCPDADFVVEEAGPSTTQSTTIQVSQGRYDRSRHQQRRDPRAMPGRVPLRTLS</sequence>
<dbReference type="Pfam" id="PF05190">
    <property type="entry name" value="MutS_IV"/>
    <property type="match status" value="1"/>
</dbReference>
<dbReference type="Gene3D" id="3.30.420.110">
    <property type="entry name" value="MutS, connector domain"/>
    <property type="match status" value="1"/>
</dbReference>
<dbReference type="InterPro" id="IPR007696">
    <property type="entry name" value="DNA_mismatch_repair_MutS_core"/>
</dbReference>
<feature type="region of interest" description="Disordered" evidence="6">
    <location>
        <begin position="51"/>
        <end position="108"/>
    </location>
</feature>
<feature type="compositionally biased region" description="Low complexity" evidence="6">
    <location>
        <begin position="68"/>
        <end position="78"/>
    </location>
</feature>
<dbReference type="InterPro" id="IPR027417">
    <property type="entry name" value="P-loop_NTPase"/>
</dbReference>
<dbReference type="FunFam" id="3.40.50.300:FF:002054">
    <property type="entry name" value="DNA mismatch repair protein MSH4"/>
    <property type="match status" value="1"/>
</dbReference>
<keyword evidence="4" id="KW-0238">DNA-binding</keyword>
<evidence type="ECO:0000256" key="3">
    <source>
        <dbReference type="ARBA" id="ARBA00022840"/>
    </source>
</evidence>
<dbReference type="Gene3D" id="1.10.1420.10">
    <property type="match status" value="2"/>
</dbReference>
<evidence type="ECO:0000313" key="8">
    <source>
        <dbReference type="EMBL" id="PIA90514.1"/>
    </source>
</evidence>
<dbReference type="GO" id="GO:0005634">
    <property type="term" value="C:nucleus"/>
    <property type="evidence" value="ECO:0007669"/>
    <property type="project" value="TreeGrafter"/>
</dbReference>
<dbReference type="InterPro" id="IPR036187">
    <property type="entry name" value="DNA_mismatch_repair_MutS_sf"/>
</dbReference>
<dbReference type="GO" id="GO:0007131">
    <property type="term" value="P:reciprocal meiotic recombination"/>
    <property type="evidence" value="ECO:0007669"/>
    <property type="project" value="TreeGrafter"/>
</dbReference>
<dbReference type="PANTHER" id="PTHR11361">
    <property type="entry name" value="DNA MISMATCH REPAIR PROTEIN MUTS FAMILY MEMBER"/>
    <property type="match status" value="1"/>
</dbReference>
<dbReference type="Gene3D" id="3.40.50.300">
    <property type="entry name" value="P-loop containing nucleotide triphosphate hydrolases"/>
    <property type="match status" value="1"/>
</dbReference>
<dbReference type="GO" id="GO:0140664">
    <property type="term" value="F:ATP-dependent DNA damage sensor activity"/>
    <property type="evidence" value="ECO:0007669"/>
    <property type="project" value="InterPro"/>
</dbReference>
<dbReference type="SUPFAM" id="SSF53150">
    <property type="entry name" value="DNA repair protein MutS, domain II"/>
    <property type="match status" value="1"/>
</dbReference>
<dbReference type="PANTHER" id="PTHR11361:SF21">
    <property type="entry name" value="MUTS PROTEIN HOMOLOG 4"/>
    <property type="match status" value="1"/>
</dbReference>
<evidence type="ECO:0000256" key="4">
    <source>
        <dbReference type="ARBA" id="ARBA00023125"/>
    </source>
</evidence>
<comment type="caution">
    <text evidence="8">The sequence shown here is derived from an EMBL/GenBank/DDBJ whole genome shotgun (WGS) entry which is preliminary data.</text>
</comment>
<evidence type="ECO:0000256" key="1">
    <source>
        <dbReference type="ARBA" id="ARBA00006271"/>
    </source>
</evidence>
<dbReference type="InterPro" id="IPR045076">
    <property type="entry name" value="MutS"/>
</dbReference>
<feature type="domain" description="DNA mismatch repair proteins mutS family" evidence="7">
    <location>
        <begin position="753"/>
        <end position="769"/>
    </location>
</feature>
<dbReference type="GO" id="GO:0006298">
    <property type="term" value="P:mismatch repair"/>
    <property type="evidence" value="ECO:0007669"/>
    <property type="project" value="InterPro"/>
</dbReference>
<dbReference type="SUPFAM" id="SSF52540">
    <property type="entry name" value="P-loop containing nucleoside triphosphate hydrolases"/>
    <property type="match status" value="1"/>
</dbReference>
<dbReference type="Proteomes" id="UP000230605">
    <property type="component" value="Chromosome 9"/>
</dbReference>
<dbReference type="FunFam" id="1.10.1420.10:FF:000013">
    <property type="entry name" value="mutS protein homolog 4"/>
    <property type="match status" value="1"/>
</dbReference>
<feature type="compositionally biased region" description="Low complexity" evidence="6">
    <location>
        <begin position="1012"/>
        <end position="1023"/>
    </location>
</feature>
<keyword evidence="2" id="KW-0547">Nucleotide-binding</keyword>
<feature type="compositionally biased region" description="Polar residues" evidence="6">
    <location>
        <begin position="86"/>
        <end position="108"/>
    </location>
</feature>
<protein>
    <submittedName>
        <fullName evidence="8">MutS protein 4</fullName>
    </submittedName>
</protein>
<accession>A0A2G5HD80</accession>
<dbReference type="PROSITE" id="PS00486">
    <property type="entry name" value="DNA_MISMATCH_REPAIR_2"/>
    <property type="match status" value="1"/>
</dbReference>
<evidence type="ECO:0000259" key="7">
    <source>
        <dbReference type="PROSITE" id="PS00486"/>
    </source>
</evidence>
<dbReference type="GO" id="GO:0005524">
    <property type="term" value="F:ATP binding"/>
    <property type="evidence" value="ECO:0007669"/>
    <property type="project" value="UniProtKB-KW"/>
</dbReference>
<dbReference type="SUPFAM" id="SSF48334">
    <property type="entry name" value="DNA repair protein MutS, domain III"/>
    <property type="match status" value="1"/>
</dbReference>
<feature type="region of interest" description="Disordered" evidence="6">
    <location>
        <begin position="123"/>
        <end position="147"/>
    </location>
</feature>
<evidence type="ECO:0000256" key="5">
    <source>
        <dbReference type="ARBA" id="ARBA00023254"/>
    </source>
</evidence>
<dbReference type="Pfam" id="PF05188">
    <property type="entry name" value="MutS_II"/>
    <property type="match status" value="1"/>
</dbReference>
<dbReference type="Pfam" id="PF05192">
    <property type="entry name" value="MutS_III"/>
    <property type="match status" value="1"/>
</dbReference>
<feature type="compositionally biased region" description="Polar residues" evidence="6">
    <location>
        <begin position="123"/>
        <end position="133"/>
    </location>
</feature>
<dbReference type="InterPro" id="IPR000432">
    <property type="entry name" value="DNA_mismatch_repair_MutS_C"/>
</dbReference>
<feature type="region of interest" description="Disordered" evidence="6">
    <location>
        <begin position="944"/>
        <end position="1050"/>
    </location>
</feature>
<evidence type="ECO:0000256" key="2">
    <source>
        <dbReference type="ARBA" id="ARBA00022741"/>
    </source>
</evidence>
<dbReference type="GO" id="GO:0030983">
    <property type="term" value="F:mismatched DNA binding"/>
    <property type="evidence" value="ECO:0007669"/>
    <property type="project" value="InterPro"/>
</dbReference>
<organism evidence="8 9">
    <name type="scientific">Cercospora beticola</name>
    <name type="common">Sugarbeet leaf spot fungus</name>
    <dbReference type="NCBI Taxonomy" id="122368"/>
    <lineage>
        <taxon>Eukaryota</taxon>
        <taxon>Fungi</taxon>
        <taxon>Dikarya</taxon>
        <taxon>Ascomycota</taxon>
        <taxon>Pezizomycotina</taxon>
        <taxon>Dothideomycetes</taxon>
        <taxon>Dothideomycetidae</taxon>
        <taxon>Mycosphaerellales</taxon>
        <taxon>Mycosphaerellaceae</taxon>
        <taxon>Cercospora</taxon>
    </lineage>
</organism>
<feature type="compositionally biased region" description="Acidic residues" evidence="6">
    <location>
        <begin position="944"/>
        <end position="960"/>
    </location>
</feature>
<evidence type="ECO:0000313" key="9">
    <source>
        <dbReference type="Proteomes" id="UP000230605"/>
    </source>
</evidence>
<dbReference type="EMBL" id="LKMD01000107">
    <property type="protein sequence ID" value="PIA90514.1"/>
    <property type="molecule type" value="Genomic_DNA"/>
</dbReference>
<keyword evidence="3" id="KW-0067">ATP-binding</keyword>
<comment type="similarity">
    <text evidence="1">Belongs to the DNA mismatch repair MutS family.</text>
</comment>
<dbReference type="AlphaFoldDB" id="A0A2G5HD80"/>
<proteinExistence type="inferred from homology"/>
<name>A0A2G5HD80_CERBT</name>
<dbReference type="InterPro" id="IPR036678">
    <property type="entry name" value="MutS_con_dom_sf"/>
</dbReference>
<dbReference type="OrthoDB" id="276261at2759"/>
<evidence type="ECO:0000256" key="6">
    <source>
        <dbReference type="SAM" id="MobiDB-lite"/>
    </source>
</evidence>
<gene>
    <name evidence="8" type="ORF">CB0940_11054</name>
</gene>
<keyword evidence="5" id="KW-0469">Meiosis</keyword>
<dbReference type="SMART" id="SM00534">
    <property type="entry name" value="MUTSac"/>
    <property type="match status" value="1"/>
</dbReference>
<dbReference type="InterPro" id="IPR007860">
    <property type="entry name" value="DNA_mmatch_repair_MutS_con_dom"/>
</dbReference>
<reference evidence="8 9" key="1">
    <citation type="submission" date="2015-10" db="EMBL/GenBank/DDBJ databases">
        <title>The cercosporin biosynthetic gene cluster was horizontally transferred to several fungal lineages and shown to be expanded in Cercospora beticola based on microsynteny with recipient genomes.</title>
        <authorList>
            <person name="De Jonge R."/>
            <person name="Ebert M.K."/>
            <person name="Suttle J.C."/>
            <person name="Jurick Ii W.M."/>
            <person name="Secor G.A."/>
            <person name="Thomma B.P."/>
            <person name="Van De Peer Y."/>
            <person name="Bolton M.D."/>
        </authorList>
    </citation>
    <scope>NUCLEOTIDE SEQUENCE [LARGE SCALE GENOMIC DNA]</scope>
    <source>
        <strain evidence="8 9">09-40</strain>
    </source>
</reference>
<dbReference type="Pfam" id="PF00488">
    <property type="entry name" value="MutS_V"/>
    <property type="match status" value="1"/>
</dbReference>